<dbReference type="InterPro" id="IPR029063">
    <property type="entry name" value="SAM-dependent_MTases_sf"/>
</dbReference>
<sequence>MSLRIYGKRPIKTLPGKETRPTSARVREAVFNIWQGEIVGCRWLDLCAGSGSMGAEALCRGASLVVGIEQSSRACAIIQENWQQLASNEQQWQLLRGDVIQQLKVLSGKQFDRIYFDPPYASGLYQPVLEAIANYNLLDAKGEIAVEHNPQGWTPPVIPNWEISRHKVYGNTALTFYRVIDSTTDNDGDIE</sequence>
<dbReference type="InterPro" id="IPR004398">
    <property type="entry name" value="RNA_MeTrfase_RsmD"/>
</dbReference>
<dbReference type="PANTHER" id="PTHR43542">
    <property type="entry name" value="METHYLTRANSFERASE"/>
    <property type="match status" value="1"/>
</dbReference>
<dbReference type="GO" id="GO:0031167">
    <property type="term" value="P:rRNA methylation"/>
    <property type="evidence" value="ECO:0007669"/>
    <property type="project" value="InterPro"/>
</dbReference>
<dbReference type="InterPro" id="IPR002052">
    <property type="entry name" value="DNA_methylase_N6_adenine_CS"/>
</dbReference>
<gene>
    <name evidence="3" type="ORF">ACX27_19385</name>
</gene>
<evidence type="ECO:0000256" key="1">
    <source>
        <dbReference type="ARBA" id="ARBA00022603"/>
    </source>
</evidence>
<dbReference type="PANTHER" id="PTHR43542:SF1">
    <property type="entry name" value="METHYLTRANSFERASE"/>
    <property type="match status" value="1"/>
</dbReference>
<dbReference type="AlphaFoldDB" id="A0A0M4TY71"/>
<name>A0A0M4TY71_9NOSO</name>
<dbReference type="GO" id="GO:0003676">
    <property type="term" value="F:nucleic acid binding"/>
    <property type="evidence" value="ECO:0007669"/>
    <property type="project" value="InterPro"/>
</dbReference>
<dbReference type="CDD" id="cd02440">
    <property type="entry name" value="AdoMet_MTases"/>
    <property type="match status" value="1"/>
</dbReference>
<protein>
    <submittedName>
        <fullName evidence="3">Methyltransferase</fullName>
    </submittedName>
</protein>
<reference evidence="4" key="1">
    <citation type="submission" date="2015-07" db="EMBL/GenBank/DDBJ databases">
        <title>Genome Of Nitrogen-Fixing Cyanobacterium Nostoc piscinale CENA21 From Solimoes/Amazon River Floodplain Sediments And Comparative Genomics To Uncover Biosynthetic Natural Products Potential.</title>
        <authorList>
            <person name="Leao T.F."/>
            <person name="Leao P.N."/>
            <person name="Guimaraes P.I."/>
            <person name="de Melo A.G.C."/>
            <person name="Ramos R.T.J."/>
            <person name="Silva A."/>
            <person name="Fiore M.F."/>
            <person name="Schneider M.P.C."/>
        </authorList>
    </citation>
    <scope>NUCLEOTIDE SEQUENCE [LARGE SCALE GENOMIC DNA]</scope>
    <source>
        <strain evidence="4">CENA21</strain>
    </source>
</reference>
<dbReference type="PATRIC" id="fig|224013.5.peg.4634"/>
<accession>A0A0M4TY71</accession>
<organism evidence="3 4">
    <name type="scientific">Nostoc piscinale CENA21</name>
    <dbReference type="NCBI Taxonomy" id="224013"/>
    <lineage>
        <taxon>Bacteria</taxon>
        <taxon>Bacillati</taxon>
        <taxon>Cyanobacteriota</taxon>
        <taxon>Cyanophyceae</taxon>
        <taxon>Nostocales</taxon>
        <taxon>Nostocaceae</taxon>
        <taxon>Nostoc</taxon>
    </lineage>
</organism>
<proteinExistence type="predicted"/>
<evidence type="ECO:0000313" key="3">
    <source>
        <dbReference type="EMBL" id="ALF54514.1"/>
    </source>
</evidence>
<dbReference type="PIRSF" id="PIRSF004553">
    <property type="entry name" value="CHP00095"/>
    <property type="match status" value="1"/>
</dbReference>
<dbReference type="KEGG" id="npz:ACX27_19385"/>
<evidence type="ECO:0000256" key="2">
    <source>
        <dbReference type="ARBA" id="ARBA00022679"/>
    </source>
</evidence>
<keyword evidence="1 3" id="KW-0489">Methyltransferase</keyword>
<dbReference type="Proteomes" id="UP000062645">
    <property type="component" value="Chromosome"/>
</dbReference>
<dbReference type="OrthoDB" id="9803017at2"/>
<dbReference type="RefSeq" id="WP_062295047.1">
    <property type="nucleotide sequence ID" value="NZ_CP012036.1"/>
</dbReference>
<dbReference type="PROSITE" id="PS00092">
    <property type="entry name" value="N6_MTASE"/>
    <property type="match status" value="1"/>
</dbReference>
<dbReference type="Gene3D" id="3.40.50.150">
    <property type="entry name" value="Vaccinia Virus protein VP39"/>
    <property type="match status" value="1"/>
</dbReference>
<reference evidence="3 4" key="2">
    <citation type="journal article" date="2016" name="Genome Announc.">
        <title>Draft Genome Sequence of the N2-Fixing Cyanobacterium Nostoc piscinale CENA21, Isolated from the Brazilian Amazon Floodplain.</title>
        <authorList>
            <person name="Leao T."/>
            <person name="Guimaraes P.I."/>
            <person name="de Melo A.G."/>
            <person name="Ramos R.T."/>
            <person name="Leao P.N."/>
            <person name="Silva A."/>
            <person name="Fiore M.F."/>
            <person name="Schneider M.P."/>
        </authorList>
    </citation>
    <scope>NUCLEOTIDE SEQUENCE [LARGE SCALE GENOMIC DNA]</scope>
    <source>
        <strain evidence="3 4">CENA21</strain>
    </source>
</reference>
<dbReference type="STRING" id="224013.ACX27_19385"/>
<dbReference type="GO" id="GO:0008168">
    <property type="term" value="F:methyltransferase activity"/>
    <property type="evidence" value="ECO:0007669"/>
    <property type="project" value="UniProtKB-KW"/>
</dbReference>
<dbReference type="NCBIfam" id="TIGR00095">
    <property type="entry name" value="16S rRNA (guanine(966)-N(2))-methyltransferase RsmD"/>
    <property type="match status" value="1"/>
</dbReference>
<evidence type="ECO:0000313" key="4">
    <source>
        <dbReference type="Proteomes" id="UP000062645"/>
    </source>
</evidence>
<dbReference type="Pfam" id="PF03602">
    <property type="entry name" value="Cons_hypoth95"/>
    <property type="match status" value="1"/>
</dbReference>
<dbReference type="SUPFAM" id="SSF53335">
    <property type="entry name" value="S-adenosyl-L-methionine-dependent methyltransferases"/>
    <property type="match status" value="1"/>
</dbReference>
<keyword evidence="4" id="KW-1185">Reference proteome</keyword>
<keyword evidence="2 3" id="KW-0808">Transferase</keyword>
<dbReference type="EMBL" id="CP012036">
    <property type="protein sequence ID" value="ALF54514.1"/>
    <property type="molecule type" value="Genomic_DNA"/>
</dbReference>